<keyword evidence="2" id="KW-1185">Reference proteome</keyword>
<protein>
    <submittedName>
        <fullName evidence="1">Uncharacterized protein</fullName>
    </submittedName>
</protein>
<accession>A0A9D3WX16</accession>
<reference evidence="1" key="1">
    <citation type="submission" date="2021-09" db="EMBL/GenBank/DDBJ databases">
        <title>The genome of Mauremys mutica provides insights into the evolution of semi-aquatic lifestyle.</title>
        <authorList>
            <person name="Gong S."/>
            <person name="Gao Y."/>
        </authorList>
    </citation>
    <scope>NUCLEOTIDE SEQUENCE</scope>
    <source>
        <strain evidence="1">MM-2020</strain>
        <tissue evidence="1">Muscle</tissue>
    </source>
</reference>
<gene>
    <name evidence="1" type="ORF">KIL84_000687</name>
</gene>
<sequence>MRFDVQHCRHGLSLFPCYMLLAFPHNMVRTLTGGNSVRVPLFHLQNIQPLKLTLSDCTFAIISCVCIVLACECKQKKYSIALNDTLTNVAIYGFILNKVDLQEP</sequence>
<name>A0A9D3WX16_9SAUR</name>
<evidence type="ECO:0000313" key="2">
    <source>
        <dbReference type="Proteomes" id="UP000827986"/>
    </source>
</evidence>
<organism evidence="1 2">
    <name type="scientific">Mauremys mutica</name>
    <name type="common">yellowpond turtle</name>
    <dbReference type="NCBI Taxonomy" id="74926"/>
    <lineage>
        <taxon>Eukaryota</taxon>
        <taxon>Metazoa</taxon>
        <taxon>Chordata</taxon>
        <taxon>Craniata</taxon>
        <taxon>Vertebrata</taxon>
        <taxon>Euteleostomi</taxon>
        <taxon>Archelosauria</taxon>
        <taxon>Testudinata</taxon>
        <taxon>Testudines</taxon>
        <taxon>Cryptodira</taxon>
        <taxon>Durocryptodira</taxon>
        <taxon>Testudinoidea</taxon>
        <taxon>Geoemydidae</taxon>
        <taxon>Geoemydinae</taxon>
        <taxon>Mauremys</taxon>
    </lineage>
</organism>
<dbReference type="AlphaFoldDB" id="A0A9D3WX16"/>
<dbReference type="EMBL" id="JAHDVG010000484">
    <property type="protein sequence ID" value="KAH1169702.1"/>
    <property type="molecule type" value="Genomic_DNA"/>
</dbReference>
<dbReference type="Proteomes" id="UP000827986">
    <property type="component" value="Unassembled WGS sequence"/>
</dbReference>
<evidence type="ECO:0000313" key="1">
    <source>
        <dbReference type="EMBL" id="KAH1169702.1"/>
    </source>
</evidence>
<comment type="caution">
    <text evidence="1">The sequence shown here is derived from an EMBL/GenBank/DDBJ whole genome shotgun (WGS) entry which is preliminary data.</text>
</comment>
<proteinExistence type="predicted"/>